<comment type="caution">
    <text evidence="1">The sequence shown here is derived from an EMBL/GenBank/DDBJ whole genome shotgun (WGS) entry which is preliminary data.</text>
</comment>
<organism evidence="1 2">
    <name type="scientific">Cetraspora pellucida</name>
    <dbReference type="NCBI Taxonomy" id="1433469"/>
    <lineage>
        <taxon>Eukaryota</taxon>
        <taxon>Fungi</taxon>
        <taxon>Fungi incertae sedis</taxon>
        <taxon>Mucoromycota</taxon>
        <taxon>Glomeromycotina</taxon>
        <taxon>Glomeromycetes</taxon>
        <taxon>Diversisporales</taxon>
        <taxon>Gigasporaceae</taxon>
        <taxon>Cetraspora</taxon>
    </lineage>
</organism>
<gene>
    <name evidence="1" type="ORF">CPELLU_LOCUS18297</name>
</gene>
<dbReference type="AlphaFoldDB" id="A0A9N9K1I1"/>
<feature type="non-terminal residue" evidence="1">
    <location>
        <position position="1"/>
    </location>
</feature>
<dbReference type="OrthoDB" id="2426996at2759"/>
<proteinExistence type="predicted"/>
<keyword evidence="2" id="KW-1185">Reference proteome</keyword>
<sequence>ISDFLAKLRLYLQNQRVNPADNAGGPPTGREVAIGYLRGWQANLVAVNRRTAVQIGNQALNKAFGQPGGHPTNIAVNVPNANNDTTVVQAVAQKAQAPALQIVEPVRQPRGSPSSLQTKKGIENYNLTQYLHNLDIFSTEDFDRNFSIKPFQKPYPGQLYSSIKMLE</sequence>
<accession>A0A9N9K1I1</accession>
<name>A0A9N9K1I1_9GLOM</name>
<dbReference type="Proteomes" id="UP000789759">
    <property type="component" value="Unassembled WGS sequence"/>
</dbReference>
<protein>
    <submittedName>
        <fullName evidence="1">5379_t:CDS:1</fullName>
    </submittedName>
</protein>
<reference evidence="1" key="1">
    <citation type="submission" date="2021-06" db="EMBL/GenBank/DDBJ databases">
        <authorList>
            <person name="Kallberg Y."/>
            <person name="Tangrot J."/>
            <person name="Rosling A."/>
        </authorList>
    </citation>
    <scope>NUCLEOTIDE SEQUENCE</scope>
    <source>
        <strain evidence="1">FL966</strain>
    </source>
</reference>
<evidence type="ECO:0000313" key="1">
    <source>
        <dbReference type="EMBL" id="CAG8807491.1"/>
    </source>
</evidence>
<dbReference type="EMBL" id="CAJVQA010035677">
    <property type="protein sequence ID" value="CAG8807491.1"/>
    <property type="molecule type" value="Genomic_DNA"/>
</dbReference>
<evidence type="ECO:0000313" key="2">
    <source>
        <dbReference type="Proteomes" id="UP000789759"/>
    </source>
</evidence>